<accession>A0A9W8DYX8</accession>
<reference evidence="2" key="1">
    <citation type="submission" date="2022-07" db="EMBL/GenBank/DDBJ databases">
        <title>Phylogenomic reconstructions and comparative analyses of Kickxellomycotina fungi.</title>
        <authorList>
            <person name="Reynolds N.K."/>
            <person name="Stajich J.E."/>
            <person name="Barry K."/>
            <person name="Grigoriev I.V."/>
            <person name="Crous P."/>
            <person name="Smith M.E."/>
        </authorList>
    </citation>
    <scope>NUCLEOTIDE SEQUENCE</scope>
    <source>
        <strain evidence="2">RSA 861</strain>
    </source>
</reference>
<evidence type="ECO:0000313" key="3">
    <source>
        <dbReference type="Proteomes" id="UP001150569"/>
    </source>
</evidence>
<name>A0A9W8DYX8_9FUNG</name>
<keyword evidence="3" id="KW-1185">Reference proteome</keyword>
<evidence type="ECO:0000313" key="2">
    <source>
        <dbReference type="EMBL" id="KAJ1929944.1"/>
    </source>
</evidence>
<sequence>MTSDKADRPPTTDQGHQIAQDFVSEIRSGPSLRPEDIGPPSDDPTFRPAILDTDVVNTGPNILPKSTVSELLVLKEVDQRAYYREIKMTAEDSCLHHLLASRRCKRQTSWYNRWKCQSHESDKSTCYGENLVSEEAATGNSLVLVSAGTGGGLASQTK</sequence>
<comment type="caution">
    <text evidence="2">The sequence shown here is derived from an EMBL/GenBank/DDBJ whole genome shotgun (WGS) entry which is preliminary data.</text>
</comment>
<dbReference type="Proteomes" id="UP001150569">
    <property type="component" value="Unassembled WGS sequence"/>
</dbReference>
<feature type="compositionally biased region" description="Basic and acidic residues" evidence="1">
    <location>
        <begin position="1"/>
        <end position="10"/>
    </location>
</feature>
<dbReference type="AlphaFoldDB" id="A0A9W8DYX8"/>
<organism evidence="2 3">
    <name type="scientific">Tieghemiomyces parasiticus</name>
    <dbReference type="NCBI Taxonomy" id="78921"/>
    <lineage>
        <taxon>Eukaryota</taxon>
        <taxon>Fungi</taxon>
        <taxon>Fungi incertae sedis</taxon>
        <taxon>Zoopagomycota</taxon>
        <taxon>Kickxellomycotina</taxon>
        <taxon>Dimargaritomycetes</taxon>
        <taxon>Dimargaritales</taxon>
        <taxon>Dimargaritaceae</taxon>
        <taxon>Tieghemiomyces</taxon>
    </lineage>
</organism>
<gene>
    <name evidence="2" type="ORF">IWQ60_000748</name>
</gene>
<feature type="region of interest" description="Disordered" evidence="1">
    <location>
        <begin position="1"/>
        <end position="43"/>
    </location>
</feature>
<evidence type="ECO:0000256" key="1">
    <source>
        <dbReference type="SAM" id="MobiDB-lite"/>
    </source>
</evidence>
<proteinExistence type="predicted"/>
<protein>
    <submittedName>
        <fullName evidence="2">Uncharacterized protein</fullName>
    </submittedName>
</protein>
<dbReference type="EMBL" id="JANBPT010000020">
    <property type="protein sequence ID" value="KAJ1929944.1"/>
    <property type="molecule type" value="Genomic_DNA"/>
</dbReference>